<evidence type="ECO:0000256" key="10">
    <source>
        <dbReference type="SAM" id="Coils"/>
    </source>
</evidence>
<accession>A0A1S8X0W2</accession>
<keyword evidence="8" id="KW-0472">Membrane</keyword>
<dbReference type="CDD" id="cd19512">
    <property type="entry name" value="RecA-like_ATAD3-like"/>
    <property type="match status" value="1"/>
</dbReference>
<evidence type="ECO:0000256" key="5">
    <source>
        <dbReference type="ARBA" id="ARBA00022840"/>
    </source>
</evidence>
<dbReference type="Gene3D" id="3.40.50.300">
    <property type="entry name" value="P-loop containing nucleotide triphosphate hydrolases"/>
    <property type="match status" value="1"/>
</dbReference>
<dbReference type="PANTHER" id="PTHR23075">
    <property type="entry name" value="PUTATIVE ATP-ASE"/>
    <property type="match status" value="1"/>
</dbReference>
<feature type="compositionally biased region" description="Pro residues" evidence="11">
    <location>
        <begin position="22"/>
        <end position="31"/>
    </location>
</feature>
<evidence type="ECO:0000259" key="12">
    <source>
        <dbReference type="SMART" id="SM00382"/>
    </source>
</evidence>
<keyword evidence="4" id="KW-0999">Mitochondrion inner membrane</keyword>
<dbReference type="SUPFAM" id="SSF52540">
    <property type="entry name" value="P-loop containing nucleoside triphosphate hydrolases"/>
    <property type="match status" value="1"/>
</dbReference>
<evidence type="ECO:0000256" key="7">
    <source>
        <dbReference type="ARBA" id="ARBA00023128"/>
    </source>
</evidence>
<dbReference type="InterPro" id="IPR027417">
    <property type="entry name" value="P-loop_NTPase"/>
</dbReference>
<evidence type="ECO:0000256" key="9">
    <source>
        <dbReference type="ARBA" id="ARBA00023271"/>
    </source>
</evidence>
<evidence type="ECO:0000313" key="14">
    <source>
        <dbReference type="Proteomes" id="UP000243686"/>
    </source>
</evidence>
<dbReference type="GO" id="GO:0007005">
    <property type="term" value="P:mitochondrion organization"/>
    <property type="evidence" value="ECO:0007669"/>
    <property type="project" value="TreeGrafter"/>
</dbReference>
<evidence type="ECO:0000256" key="3">
    <source>
        <dbReference type="ARBA" id="ARBA00022741"/>
    </source>
</evidence>
<dbReference type="InterPro" id="IPR021911">
    <property type="entry name" value="ATAD3_N"/>
</dbReference>
<evidence type="ECO:0000256" key="6">
    <source>
        <dbReference type="ARBA" id="ARBA00023054"/>
    </source>
</evidence>
<feature type="coiled-coil region" evidence="10">
    <location>
        <begin position="83"/>
        <end position="139"/>
    </location>
</feature>
<dbReference type="GO" id="GO:0042645">
    <property type="term" value="C:mitochondrial nucleoid"/>
    <property type="evidence" value="ECO:0007669"/>
    <property type="project" value="UniProtKB-SubCell"/>
</dbReference>
<feature type="region of interest" description="Disordered" evidence="11">
    <location>
        <begin position="1"/>
        <end position="44"/>
    </location>
</feature>
<evidence type="ECO:0000256" key="11">
    <source>
        <dbReference type="SAM" id="MobiDB-lite"/>
    </source>
</evidence>
<keyword evidence="9" id="KW-1135">Mitochondrion nucleoid</keyword>
<dbReference type="SMART" id="SM00382">
    <property type="entry name" value="AAA"/>
    <property type="match status" value="1"/>
</dbReference>
<evidence type="ECO:0000256" key="2">
    <source>
        <dbReference type="ARBA" id="ARBA00004436"/>
    </source>
</evidence>
<reference evidence="13 14" key="1">
    <citation type="submission" date="2015-03" db="EMBL/GenBank/DDBJ databases">
        <title>Draft genome of the nematode, Opisthorchis viverrini.</title>
        <authorList>
            <person name="Mitreva M."/>
        </authorList>
    </citation>
    <scope>NUCLEOTIDE SEQUENCE [LARGE SCALE GENOMIC DNA]</scope>
    <source>
        <strain evidence="13">Khon Kaen</strain>
    </source>
</reference>
<dbReference type="Pfam" id="PF00004">
    <property type="entry name" value="AAA"/>
    <property type="match status" value="1"/>
</dbReference>
<feature type="region of interest" description="Disordered" evidence="11">
    <location>
        <begin position="579"/>
        <end position="599"/>
    </location>
</feature>
<dbReference type="InterPro" id="IPR003593">
    <property type="entry name" value="AAA+_ATPase"/>
</dbReference>
<evidence type="ECO:0000256" key="1">
    <source>
        <dbReference type="ARBA" id="ARBA00004273"/>
    </source>
</evidence>
<dbReference type="EMBL" id="KV892830">
    <property type="protein sequence ID" value="OON20143.1"/>
    <property type="molecule type" value="Genomic_DNA"/>
</dbReference>
<dbReference type="AlphaFoldDB" id="A0A1S8X0W2"/>
<dbReference type="GO" id="GO:0008270">
    <property type="term" value="F:zinc ion binding"/>
    <property type="evidence" value="ECO:0007669"/>
    <property type="project" value="TreeGrafter"/>
</dbReference>
<keyword evidence="6 10" id="KW-0175">Coiled coil</keyword>
<evidence type="ECO:0000256" key="4">
    <source>
        <dbReference type="ARBA" id="ARBA00022792"/>
    </source>
</evidence>
<keyword evidence="5" id="KW-0067">ATP-binding</keyword>
<sequence>MSWLFGYGKPVTSDIPPALSGGPPPPPPSPPNKGQDVSEDTTSRYRFDSAALERAAKAAKELEASKHAKEAFDLSQKHEDTLQMEYQAKLKEYELAMEQMKLQQYRVQQEERRKTMEDEARIQKQRADYQDMLARKRQEDQLALQVITNLSNKAVVFQNRMQDEALKKQEESVKKQEAMRRSTIEYEAELRHKNEMKQIEAKLRGEAQVERENREIRLEKARVEARERRQTILESISTAGSVLGTGFNAFISEREKVATVVGSLTLLAGGIYGAKYGVGTIARLVESRIGKPSLVRDTSRLNIVDAVRHPILTTKRMFSRPSDPLTGIILQPGLEANLRKIAIATRHTKANSGFYRNVLMAGPPGTGKTMFAKSLARHSGMDYAILTGGDIAPMGNEGVTAIHKVFDWASTSKKGVLLFVDEADAFLRKREQERISEGLRATLNAFLYRTGEQSKKFMLVLASNQPEQFDWAINDRMDEIVQFDLPGLEERERLVRHYFDLYLLQPSLDKRQRIRLADNVEYATECADVARRTEGLSGREISKIAIAWQTAAYASEDGILTKPMMDTVVQSAIEANRKKREWRHHKLPAPGDTTDLAGT</sequence>
<evidence type="ECO:0000256" key="8">
    <source>
        <dbReference type="ARBA" id="ARBA00023136"/>
    </source>
</evidence>
<dbReference type="FunFam" id="3.40.50.300:FF:000470">
    <property type="entry name" value="ATPase family, AAA domain containing 3A"/>
    <property type="match status" value="1"/>
</dbReference>
<dbReference type="GO" id="GO:0016887">
    <property type="term" value="F:ATP hydrolysis activity"/>
    <property type="evidence" value="ECO:0007669"/>
    <property type="project" value="InterPro"/>
</dbReference>
<keyword evidence="14" id="KW-1185">Reference proteome</keyword>
<dbReference type="GO" id="GO:0005524">
    <property type="term" value="F:ATP binding"/>
    <property type="evidence" value="ECO:0007669"/>
    <property type="project" value="UniProtKB-KW"/>
</dbReference>
<organism evidence="13 14">
    <name type="scientific">Opisthorchis viverrini</name>
    <name type="common">Southeast Asian liver fluke</name>
    <dbReference type="NCBI Taxonomy" id="6198"/>
    <lineage>
        <taxon>Eukaryota</taxon>
        <taxon>Metazoa</taxon>
        <taxon>Spiralia</taxon>
        <taxon>Lophotrochozoa</taxon>
        <taxon>Platyhelminthes</taxon>
        <taxon>Trematoda</taxon>
        <taxon>Digenea</taxon>
        <taxon>Opisthorchiida</taxon>
        <taxon>Opisthorchiata</taxon>
        <taxon>Opisthorchiidae</taxon>
        <taxon>Opisthorchis</taxon>
    </lineage>
</organism>
<dbReference type="InterPro" id="IPR003959">
    <property type="entry name" value="ATPase_AAA_core"/>
</dbReference>
<dbReference type="Pfam" id="PF12037">
    <property type="entry name" value="ATAD3_N"/>
    <property type="match status" value="1"/>
</dbReference>
<dbReference type="GO" id="GO:0005743">
    <property type="term" value="C:mitochondrial inner membrane"/>
    <property type="evidence" value="ECO:0007669"/>
    <property type="project" value="UniProtKB-SubCell"/>
</dbReference>
<evidence type="ECO:0000313" key="13">
    <source>
        <dbReference type="EMBL" id="OON20143.1"/>
    </source>
</evidence>
<protein>
    <submittedName>
        <fullName evidence="13">ATPase, AAA family</fullName>
    </submittedName>
</protein>
<comment type="subcellular location">
    <subcellularLocation>
        <location evidence="1">Mitochondrion inner membrane</location>
    </subcellularLocation>
    <subcellularLocation>
        <location evidence="2">Mitochondrion matrix</location>
        <location evidence="2">Mitochondrion nucleoid</location>
    </subcellularLocation>
</comment>
<dbReference type="PANTHER" id="PTHR23075:SF0">
    <property type="entry name" value="ATPASE FAMILY AAA DOMAIN-CONTAINING PROTEIN 3"/>
    <property type="match status" value="1"/>
</dbReference>
<gene>
    <name evidence="13" type="ORF">X801_03979</name>
</gene>
<name>A0A1S8X0W2_OPIVI</name>
<keyword evidence="3" id="KW-0547">Nucleotide-binding</keyword>
<feature type="domain" description="AAA+ ATPase" evidence="12">
    <location>
        <begin position="354"/>
        <end position="487"/>
    </location>
</feature>
<dbReference type="Proteomes" id="UP000243686">
    <property type="component" value="Unassembled WGS sequence"/>
</dbReference>
<keyword evidence="7" id="KW-0496">Mitochondrion</keyword>
<proteinExistence type="predicted"/>